<dbReference type="Gene3D" id="1.10.3410.10">
    <property type="entry name" value="putative deoxyguanosinetriphosphate triphosphohydrolase like domain"/>
    <property type="match status" value="1"/>
</dbReference>
<reference evidence="3" key="1">
    <citation type="submission" date="2020-12" db="EMBL/GenBank/DDBJ databases">
        <title>Devosia sp. MSA67 isolated from Mo River.</title>
        <authorList>
            <person name="Ma F."/>
            <person name="Zi Z."/>
        </authorList>
    </citation>
    <scope>NUCLEOTIDE SEQUENCE</scope>
    <source>
        <strain evidence="3">MSA67</strain>
    </source>
</reference>
<dbReference type="InterPro" id="IPR006261">
    <property type="entry name" value="dGTPase"/>
</dbReference>
<dbReference type="InterPro" id="IPR006674">
    <property type="entry name" value="HD_domain"/>
</dbReference>
<evidence type="ECO:0000313" key="4">
    <source>
        <dbReference type="Proteomes" id="UP000602124"/>
    </source>
</evidence>
<dbReference type="Pfam" id="PF13286">
    <property type="entry name" value="HD_assoc"/>
    <property type="match status" value="1"/>
</dbReference>
<dbReference type="PANTHER" id="PTHR11373">
    <property type="entry name" value="DEOXYNUCLEOSIDE TRIPHOSPHATE TRIPHOSPHOHYDROLASE"/>
    <property type="match status" value="1"/>
</dbReference>
<dbReference type="InterPro" id="IPR050135">
    <property type="entry name" value="dGTPase-like"/>
</dbReference>
<dbReference type="InterPro" id="IPR027432">
    <property type="entry name" value="dGTP_triphosphohydrolase_C"/>
</dbReference>
<dbReference type="Pfam" id="PF01966">
    <property type="entry name" value="HD"/>
    <property type="match status" value="1"/>
</dbReference>
<dbReference type="GO" id="GO:0008832">
    <property type="term" value="F:dGTPase activity"/>
    <property type="evidence" value="ECO:0007669"/>
    <property type="project" value="TreeGrafter"/>
</dbReference>
<dbReference type="CDD" id="cd00077">
    <property type="entry name" value="HDc"/>
    <property type="match status" value="1"/>
</dbReference>
<dbReference type="Proteomes" id="UP000602124">
    <property type="component" value="Unassembled WGS sequence"/>
</dbReference>
<gene>
    <name evidence="3" type="primary">dgt</name>
    <name evidence="3" type="ORF">JEQ47_02770</name>
</gene>
<dbReference type="SUPFAM" id="SSF109604">
    <property type="entry name" value="HD-domain/PDEase-like"/>
    <property type="match status" value="1"/>
</dbReference>
<dbReference type="PANTHER" id="PTHR11373:SF32">
    <property type="entry name" value="DEOXYGUANOSINETRIPHOSPHATE TRIPHOSPHOHYDROLASE"/>
    <property type="match status" value="1"/>
</dbReference>
<evidence type="ECO:0000259" key="2">
    <source>
        <dbReference type="SMART" id="SM00471"/>
    </source>
</evidence>
<comment type="caution">
    <text evidence="3">The sequence shown here is derived from an EMBL/GenBank/DDBJ whole genome shotgun (WGS) entry which is preliminary data.</text>
</comment>
<keyword evidence="1" id="KW-0378">Hydrolase</keyword>
<dbReference type="SMART" id="SM00471">
    <property type="entry name" value="HDc"/>
    <property type="match status" value="1"/>
</dbReference>
<sequence>MDWKTLTTKDRFYQDRMDGADNPDAEGFTLFQQDAQRILYSSAFRRLQGKTQVHPFPSYDYLRTRLTHSIEVANVARSIATRIADILQKDDDTVNPVDWGDIVYCASLIHDIGNPPFGHVGEYAIQSWFEDNKEKGAIGDVMGDGRYAGDFLGFEGNAQGFRVVTRLAGWREQGGLRLTNSVLASFIKYPYGSTKRFSSRYKSPGKSKFGFTWDDRDAAAEVFKSVGIPHKEQEGYARHPFVHILEAADDICYRTTDIEDAFRIGHLQFKAAETLLRPLAEKGGDPKRYNEIPEAEEQDRIAYLRSGAIVGLSKIAVRRFIDMKDTIEADSLGQDLIKDPNVAGDLEAIAEACRDKVYKERRKLETESAGITILSYLLEHLTGMAMSKASGKDLKTKERHLYDLLPSHSRAALDAAGLNKYKALLVITDYISGMTDRYAHELFLKLNGTSPLIGRMT</sequence>
<keyword evidence="4" id="KW-1185">Reference proteome</keyword>
<dbReference type="RefSeq" id="WP_198874861.1">
    <property type="nucleotide sequence ID" value="NZ_JAEKMH010000001.1"/>
</dbReference>
<dbReference type="NCBIfam" id="TIGR01353">
    <property type="entry name" value="dGTP_triPase"/>
    <property type="match status" value="1"/>
</dbReference>
<dbReference type="InterPro" id="IPR023293">
    <property type="entry name" value="dGTP_triP_hydro_central_sf"/>
</dbReference>
<organism evidence="3 4">
    <name type="scientific">Devosia sediminis</name>
    <dbReference type="NCBI Taxonomy" id="2798801"/>
    <lineage>
        <taxon>Bacteria</taxon>
        <taxon>Pseudomonadati</taxon>
        <taxon>Pseudomonadota</taxon>
        <taxon>Alphaproteobacteria</taxon>
        <taxon>Hyphomicrobiales</taxon>
        <taxon>Devosiaceae</taxon>
        <taxon>Devosia</taxon>
    </lineage>
</organism>
<dbReference type="GO" id="GO:0006203">
    <property type="term" value="P:dGTP catabolic process"/>
    <property type="evidence" value="ECO:0007669"/>
    <property type="project" value="TreeGrafter"/>
</dbReference>
<dbReference type="AlphaFoldDB" id="A0A934MPS7"/>
<accession>A0A934MPS7</accession>
<name>A0A934MPS7_9HYPH</name>
<proteinExistence type="predicted"/>
<dbReference type="InterPro" id="IPR026875">
    <property type="entry name" value="PHydrolase_assoc_dom"/>
</dbReference>
<protein>
    <submittedName>
        <fullName evidence="3">DNTP triphosphohydrolase</fullName>
    </submittedName>
</protein>
<feature type="domain" description="HD/PDEase" evidence="2">
    <location>
        <begin position="61"/>
        <end position="263"/>
    </location>
</feature>
<evidence type="ECO:0000313" key="3">
    <source>
        <dbReference type="EMBL" id="MBJ3783634.1"/>
    </source>
</evidence>
<dbReference type="EMBL" id="JAEKMH010000001">
    <property type="protein sequence ID" value="MBJ3783634.1"/>
    <property type="molecule type" value="Genomic_DNA"/>
</dbReference>
<evidence type="ECO:0000256" key="1">
    <source>
        <dbReference type="ARBA" id="ARBA00022801"/>
    </source>
</evidence>
<dbReference type="InterPro" id="IPR003607">
    <property type="entry name" value="HD/PDEase_dom"/>
</dbReference>
<dbReference type="Gene3D" id="1.10.3210.10">
    <property type="entry name" value="Hypothetical protein af1432"/>
    <property type="match status" value="1"/>
</dbReference>
<dbReference type="Gene3D" id="1.10.3550.10">
    <property type="entry name" value="eoxyguanosinetriphosphate triphosphohydrolase domain-like"/>
    <property type="match status" value="1"/>
</dbReference>